<accession>A0AA36E9D7</accession>
<gene>
    <name evidence="2" type="ORF">LSALG_LOCUS27324</name>
</gene>
<dbReference type="PANTHER" id="PTHR45786:SF77">
    <property type="entry name" value="HELITRON HELICASE-LIKE DOMAIN-CONTAINING PROTEIN-RELATED"/>
    <property type="match status" value="1"/>
</dbReference>
<reference evidence="2" key="1">
    <citation type="submission" date="2023-04" db="EMBL/GenBank/DDBJ databases">
        <authorList>
            <person name="Vijverberg K."/>
            <person name="Xiong W."/>
            <person name="Schranz E."/>
        </authorList>
    </citation>
    <scope>NUCLEOTIDE SEQUENCE</scope>
</reference>
<protein>
    <recommendedName>
        <fullName evidence="1">Helitron helicase-like domain-containing protein</fullName>
    </recommendedName>
</protein>
<keyword evidence="3" id="KW-1185">Reference proteome</keyword>
<organism evidence="2 3">
    <name type="scientific">Lactuca saligna</name>
    <name type="common">Willowleaf lettuce</name>
    <dbReference type="NCBI Taxonomy" id="75948"/>
    <lineage>
        <taxon>Eukaryota</taxon>
        <taxon>Viridiplantae</taxon>
        <taxon>Streptophyta</taxon>
        <taxon>Embryophyta</taxon>
        <taxon>Tracheophyta</taxon>
        <taxon>Spermatophyta</taxon>
        <taxon>Magnoliopsida</taxon>
        <taxon>eudicotyledons</taxon>
        <taxon>Gunneridae</taxon>
        <taxon>Pentapetalae</taxon>
        <taxon>asterids</taxon>
        <taxon>campanulids</taxon>
        <taxon>Asterales</taxon>
        <taxon>Asteraceae</taxon>
        <taxon>Cichorioideae</taxon>
        <taxon>Cichorieae</taxon>
        <taxon>Lactucinae</taxon>
        <taxon>Lactuca</taxon>
    </lineage>
</organism>
<evidence type="ECO:0000313" key="2">
    <source>
        <dbReference type="EMBL" id="CAI9287996.1"/>
    </source>
</evidence>
<dbReference type="Pfam" id="PF14214">
    <property type="entry name" value="Helitron_like_N"/>
    <property type="match status" value="1"/>
</dbReference>
<feature type="domain" description="Helitron helicase-like" evidence="1">
    <location>
        <begin position="104"/>
        <end position="190"/>
    </location>
</feature>
<dbReference type="AlphaFoldDB" id="A0AA36E9D7"/>
<dbReference type="InterPro" id="IPR025476">
    <property type="entry name" value="Helitron_helicase-like"/>
</dbReference>
<dbReference type="PANTHER" id="PTHR45786">
    <property type="entry name" value="DNA BINDING PROTEIN-LIKE"/>
    <property type="match status" value="1"/>
</dbReference>
<dbReference type="Proteomes" id="UP001177003">
    <property type="component" value="Chromosome 5"/>
</dbReference>
<sequence>MVESMCLDSYGVCLFNNVPDRRYGPLAPGTLGCIVCGDDVTGAVYDIVIYSKSGLPQRVSKLHPTYMSLQYPLLFPYDEDGWSPKMCICGGYASEYRSLTNNMYYSYQIHERRGVYSLILHVQRLFQQYLADAYTCIEQSRLDYIEHHQEQLRSEYISGVYDALSRGHINSHVIGKRVFLPASFIGGLKRYMDVVGQGDIQNRPNTIARVFHIKVHALITFLEEDKIFGDVES</sequence>
<evidence type="ECO:0000313" key="3">
    <source>
        <dbReference type="Proteomes" id="UP001177003"/>
    </source>
</evidence>
<dbReference type="EMBL" id="OX465081">
    <property type="protein sequence ID" value="CAI9287996.1"/>
    <property type="molecule type" value="Genomic_DNA"/>
</dbReference>
<proteinExistence type="predicted"/>
<name>A0AA36E9D7_LACSI</name>
<evidence type="ECO:0000259" key="1">
    <source>
        <dbReference type="Pfam" id="PF14214"/>
    </source>
</evidence>